<dbReference type="InterPro" id="IPR005248">
    <property type="entry name" value="NadD/NMNAT"/>
</dbReference>
<name>A0A6L5YJC6_9FIRM</name>
<dbReference type="RefSeq" id="WP_154495892.1">
    <property type="nucleotide sequence ID" value="NZ_VUMU01000005.1"/>
</dbReference>
<keyword evidence="13" id="KW-1185">Reference proteome</keyword>
<dbReference type="EMBL" id="VUMU01000005">
    <property type="protein sequence ID" value="MST57757.1"/>
    <property type="molecule type" value="Genomic_DNA"/>
</dbReference>
<dbReference type="Pfam" id="PF01467">
    <property type="entry name" value="CTP_transf_like"/>
    <property type="match status" value="1"/>
</dbReference>
<dbReference type="NCBIfam" id="NF000840">
    <property type="entry name" value="PRK00071.1-3"/>
    <property type="match status" value="1"/>
</dbReference>
<evidence type="ECO:0000256" key="5">
    <source>
        <dbReference type="ARBA" id="ARBA00022695"/>
    </source>
</evidence>
<dbReference type="PANTHER" id="PTHR39321">
    <property type="entry name" value="NICOTINATE-NUCLEOTIDE ADENYLYLTRANSFERASE-RELATED"/>
    <property type="match status" value="1"/>
</dbReference>
<dbReference type="NCBIfam" id="TIGR00125">
    <property type="entry name" value="cyt_tran_rel"/>
    <property type="match status" value="1"/>
</dbReference>
<comment type="catalytic activity">
    <reaction evidence="9 10">
        <text>nicotinate beta-D-ribonucleotide + ATP + H(+) = deamido-NAD(+) + diphosphate</text>
        <dbReference type="Rhea" id="RHEA:22860"/>
        <dbReference type="ChEBI" id="CHEBI:15378"/>
        <dbReference type="ChEBI" id="CHEBI:30616"/>
        <dbReference type="ChEBI" id="CHEBI:33019"/>
        <dbReference type="ChEBI" id="CHEBI:57502"/>
        <dbReference type="ChEBI" id="CHEBI:58437"/>
        <dbReference type="EC" id="2.7.7.18"/>
    </reaction>
</comment>
<dbReference type="SUPFAM" id="SSF52374">
    <property type="entry name" value="Nucleotidylyl transferase"/>
    <property type="match status" value="1"/>
</dbReference>
<dbReference type="InterPro" id="IPR004821">
    <property type="entry name" value="Cyt_trans-like"/>
</dbReference>
<accession>A0A6L5YJC6</accession>
<protein>
    <recommendedName>
        <fullName evidence="10">Probable nicotinate-nucleotide adenylyltransferase</fullName>
        <ecNumber evidence="10">2.7.7.18</ecNumber>
    </recommendedName>
    <alternativeName>
        <fullName evidence="10">Deamido-NAD(+) diphosphorylase</fullName>
    </alternativeName>
    <alternativeName>
        <fullName evidence="10">Deamido-NAD(+) pyrophosphorylase</fullName>
    </alternativeName>
    <alternativeName>
        <fullName evidence="10">Nicotinate mononucleotide adenylyltransferase</fullName>
        <shortName evidence="10">NaMN adenylyltransferase</shortName>
    </alternativeName>
</protein>
<dbReference type="Proteomes" id="UP000476055">
    <property type="component" value="Unassembled WGS sequence"/>
</dbReference>
<evidence type="ECO:0000256" key="4">
    <source>
        <dbReference type="ARBA" id="ARBA00022679"/>
    </source>
</evidence>
<evidence type="ECO:0000259" key="11">
    <source>
        <dbReference type="Pfam" id="PF01467"/>
    </source>
</evidence>
<evidence type="ECO:0000256" key="9">
    <source>
        <dbReference type="ARBA" id="ARBA00048721"/>
    </source>
</evidence>
<dbReference type="UniPathway" id="UPA00253">
    <property type="reaction ID" value="UER00332"/>
</dbReference>
<keyword evidence="3 10" id="KW-0662">Pyridine nucleotide biosynthesis</keyword>
<proteinExistence type="inferred from homology"/>
<evidence type="ECO:0000256" key="10">
    <source>
        <dbReference type="HAMAP-Rule" id="MF_00244"/>
    </source>
</evidence>
<dbReference type="CDD" id="cd02165">
    <property type="entry name" value="NMNAT"/>
    <property type="match status" value="1"/>
</dbReference>
<keyword evidence="5 10" id="KW-0548">Nucleotidyltransferase</keyword>
<feature type="domain" description="Cytidyltransferase-like" evidence="11">
    <location>
        <begin position="6"/>
        <end position="176"/>
    </location>
</feature>
<dbReference type="GO" id="GO:0004515">
    <property type="term" value="F:nicotinate-nucleotide adenylyltransferase activity"/>
    <property type="evidence" value="ECO:0007669"/>
    <property type="project" value="UniProtKB-UniRule"/>
</dbReference>
<dbReference type="InterPro" id="IPR014729">
    <property type="entry name" value="Rossmann-like_a/b/a_fold"/>
</dbReference>
<comment type="caution">
    <text evidence="12">The sequence shown here is derived from an EMBL/GenBank/DDBJ whole genome shotgun (WGS) entry which is preliminary data.</text>
</comment>
<dbReference type="GO" id="GO:0009435">
    <property type="term" value="P:NAD+ biosynthetic process"/>
    <property type="evidence" value="ECO:0007669"/>
    <property type="project" value="UniProtKB-UniRule"/>
</dbReference>
<evidence type="ECO:0000313" key="12">
    <source>
        <dbReference type="EMBL" id="MST57757.1"/>
    </source>
</evidence>
<evidence type="ECO:0000256" key="8">
    <source>
        <dbReference type="ARBA" id="ARBA00023027"/>
    </source>
</evidence>
<dbReference type="AlphaFoldDB" id="A0A6L5YJC6"/>
<comment type="pathway">
    <text evidence="2 10">Cofactor biosynthesis; NAD(+) biosynthesis; deamido-NAD(+) from nicotinate D-ribonucleotide: step 1/1.</text>
</comment>
<comment type="function">
    <text evidence="1 10">Catalyzes the reversible adenylation of nicotinate mononucleotide (NaMN) to nicotinic acid adenine dinucleotide (NaAD).</text>
</comment>
<organism evidence="12 13">
    <name type="scientific">Waltera intestinalis</name>
    <dbReference type="NCBI Taxonomy" id="2606635"/>
    <lineage>
        <taxon>Bacteria</taxon>
        <taxon>Bacillati</taxon>
        <taxon>Bacillota</taxon>
        <taxon>Clostridia</taxon>
        <taxon>Lachnospirales</taxon>
        <taxon>Lachnospiraceae</taxon>
        <taxon>Waltera</taxon>
    </lineage>
</organism>
<comment type="similarity">
    <text evidence="10">Belongs to the NadD family.</text>
</comment>
<dbReference type="PANTHER" id="PTHR39321:SF3">
    <property type="entry name" value="PHOSPHOPANTETHEINE ADENYLYLTRANSFERASE"/>
    <property type="match status" value="1"/>
</dbReference>
<evidence type="ECO:0000256" key="2">
    <source>
        <dbReference type="ARBA" id="ARBA00005019"/>
    </source>
</evidence>
<keyword evidence="4 10" id="KW-0808">Transferase</keyword>
<gene>
    <name evidence="10" type="primary">nadD</name>
    <name evidence="12" type="ORF">FYJ59_05800</name>
</gene>
<keyword evidence="8 10" id="KW-0520">NAD</keyword>
<dbReference type="EC" id="2.7.7.18" evidence="10"/>
<sequence length="204" mass="23610">MSRIGIMGGTFNPIHIGHLMLAEQALESAHLDQIWMIPTGCSYLKTKEGITVLPGTERYDMVQRAIADNDRFRCLDIEIKRPGDSYSYETMEQLHREYPEHLFYFICGADCLFTMEHWKCADRLFVACEIIAAVRGDADMKGMKEKISQLEEHFSAKIQLLSFRRIEISSSEIRARRSEGLSVRYLVPEAVREYMEEKGLYLDE</sequence>
<keyword evidence="6 10" id="KW-0547">Nucleotide-binding</keyword>
<dbReference type="HAMAP" id="MF_00244">
    <property type="entry name" value="NaMN_adenylyltr"/>
    <property type="match status" value="1"/>
</dbReference>
<dbReference type="NCBIfam" id="TIGR00482">
    <property type="entry name" value="nicotinate (nicotinamide) nucleotide adenylyltransferase"/>
    <property type="match status" value="1"/>
</dbReference>
<evidence type="ECO:0000256" key="3">
    <source>
        <dbReference type="ARBA" id="ARBA00022642"/>
    </source>
</evidence>
<dbReference type="GO" id="GO:0005524">
    <property type="term" value="F:ATP binding"/>
    <property type="evidence" value="ECO:0007669"/>
    <property type="project" value="UniProtKB-KW"/>
</dbReference>
<dbReference type="Gene3D" id="3.40.50.620">
    <property type="entry name" value="HUPs"/>
    <property type="match status" value="1"/>
</dbReference>
<keyword evidence="7 10" id="KW-0067">ATP-binding</keyword>
<reference evidence="12 13" key="1">
    <citation type="submission" date="2019-08" db="EMBL/GenBank/DDBJ databases">
        <title>In-depth cultivation of the pig gut microbiome towards novel bacterial diversity and tailored functional studies.</title>
        <authorList>
            <person name="Wylensek D."/>
            <person name="Hitch T.C.A."/>
            <person name="Clavel T."/>
        </authorList>
    </citation>
    <scope>NUCLEOTIDE SEQUENCE [LARGE SCALE GENOMIC DNA]</scope>
    <source>
        <strain evidence="12 13">WCA3-601-WT-6H</strain>
    </source>
</reference>
<evidence type="ECO:0000313" key="13">
    <source>
        <dbReference type="Proteomes" id="UP000476055"/>
    </source>
</evidence>
<evidence type="ECO:0000256" key="1">
    <source>
        <dbReference type="ARBA" id="ARBA00002324"/>
    </source>
</evidence>
<evidence type="ECO:0000256" key="7">
    <source>
        <dbReference type="ARBA" id="ARBA00022840"/>
    </source>
</evidence>
<evidence type="ECO:0000256" key="6">
    <source>
        <dbReference type="ARBA" id="ARBA00022741"/>
    </source>
</evidence>